<feature type="domain" description="Glycosyl transferase family 28 C-terminal" evidence="12">
    <location>
        <begin position="188"/>
        <end position="342"/>
    </location>
</feature>
<feature type="binding site" evidence="10">
    <location>
        <position position="250"/>
    </location>
    <ligand>
        <name>UDP-N-acetyl-alpha-D-glucosamine</name>
        <dbReference type="ChEBI" id="CHEBI:57705"/>
    </ligand>
</feature>
<evidence type="ECO:0000256" key="1">
    <source>
        <dbReference type="ARBA" id="ARBA00022475"/>
    </source>
</evidence>
<feature type="binding site" evidence="10">
    <location>
        <begin position="13"/>
        <end position="15"/>
    </location>
    <ligand>
        <name>UDP-N-acetyl-alpha-D-glucosamine</name>
        <dbReference type="ChEBI" id="CHEBI:57705"/>
    </ligand>
</feature>
<dbReference type="GO" id="GO:0009252">
    <property type="term" value="P:peptidoglycan biosynthetic process"/>
    <property type="evidence" value="ECO:0007669"/>
    <property type="project" value="UniProtKB-UniRule"/>
</dbReference>
<comment type="function">
    <text evidence="10">Cell wall formation. Catalyzes the transfer of a GlcNAc subunit on undecaprenyl-pyrophosphoryl-MurNAc-pentapeptide (lipid intermediate I) to form undecaprenyl-pyrophosphoryl-MurNAc-(pentapeptide)GlcNAc (lipid intermediate II).</text>
</comment>
<dbReference type="SUPFAM" id="SSF53756">
    <property type="entry name" value="UDP-Glycosyltransferase/glycogen phosphorylase"/>
    <property type="match status" value="1"/>
</dbReference>
<feature type="binding site" evidence="10">
    <location>
        <position position="123"/>
    </location>
    <ligand>
        <name>UDP-N-acetyl-alpha-D-glucosamine</name>
        <dbReference type="ChEBI" id="CHEBI:57705"/>
    </ligand>
</feature>
<dbReference type="Gene3D" id="3.40.50.2000">
    <property type="entry name" value="Glycogen Phosphorylase B"/>
    <property type="match status" value="2"/>
</dbReference>
<evidence type="ECO:0000256" key="9">
    <source>
        <dbReference type="ARBA" id="ARBA00023316"/>
    </source>
</evidence>
<keyword evidence="7 10" id="KW-0472">Membrane</keyword>
<evidence type="ECO:0000256" key="8">
    <source>
        <dbReference type="ARBA" id="ARBA00023306"/>
    </source>
</evidence>
<sequence length="377" mass="39723">MSARHFYVAAGGTGGHMMPAHALAEELIARGHTVSLITDARGARLEGILTKGPRHIIEASTLGRNPLKWPGAWLKIRAGRKTVLQLIENDMPSAVIGFGGYPVLPAMLAAQKAGVPTIIHEQNAVLGRVNRLVARKADVIATSFPDTERVKPELADKVALVGNPVRDAIAEIGKAPYPALETDGIFHVLVTGGSLGASIFGEVVPPGLGQLDASLRHRLQVMQQCRAEDIEQVRSEYRRLEIPADLSTFIDDMPAAMAWAHLVIARAGASTVSELCAAGRPAILVPLPIATDDHQAANTREVVAAGGARMMRQKGFKPAELARQIEAMALQPGALANAARRALSAGRPGASRALADLALRLAGVPLALEPLQIGASA</sequence>
<dbReference type="GO" id="GO:0005975">
    <property type="term" value="P:carbohydrate metabolic process"/>
    <property type="evidence" value="ECO:0007669"/>
    <property type="project" value="InterPro"/>
</dbReference>
<dbReference type="EC" id="2.4.1.227" evidence="10"/>
<evidence type="ECO:0000259" key="11">
    <source>
        <dbReference type="Pfam" id="PF03033"/>
    </source>
</evidence>
<dbReference type="GO" id="GO:0050511">
    <property type="term" value="F:undecaprenyldiphospho-muramoylpentapeptide beta-N-acetylglucosaminyltransferase activity"/>
    <property type="evidence" value="ECO:0007669"/>
    <property type="project" value="UniProtKB-UniRule"/>
</dbReference>
<evidence type="ECO:0000256" key="7">
    <source>
        <dbReference type="ARBA" id="ARBA00023136"/>
    </source>
</evidence>
<feature type="binding site" evidence="10">
    <location>
        <position position="166"/>
    </location>
    <ligand>
        <name>UDP-N-acetyl-alpha-D-glucosamine</name>
        <dbReference type="ChEBI" id="CHEBI:57705"/>
    </ligand>
</feature>
<comment type="catalytic activity">
    <reaction evidence="10">
        <text>di-trans,octa-cis-undecaprenyl diphospho-N-acetyl-alpha-D-muramoyl-L-alanyl-D-glutamyl-meso-2,6-diaminopimeloyl-D-alanyl-D-alanine + UDP-N-acetyl-alpha-D-glucosamine = di-trans,octa-cis-undecaprenyl diphospho-[N-acetyl-alpha-D-glucosaminyl-(1-&gt;4)]-N-acetyl-alpha-D-muramoyl-L-alanyl-D-glutamyl-meso-2,6-diaminopimeloyl-D-alanyl-D-alanine + UDP + H(+)</text>
        <dbReference type="Rhea" id="RHEA:31227"/>
        <dbReference type="ChEBI" id="CHEBI:15378"/>
        <dbReference type="ChEBI" id="CHEBI:57705"/>
        <dbReference type="ChEBI" id="CHEBI:58223"/>
        <dbReference type="ChEBI" id="CHEBI:61387"/>
        <dbReference type="ChEBI" id="CHEBI:61388"/>
        <dbReference type="EC" id="2.4.1.227"/>
    </reaction>
</comment>
<dbReference type="GO" id="GO:0071555">
    <property type="term" value="P:cell wall organization"/>
    <property type="evidence" value="ECO:0007669"/>
    <property type="project" value="UniProtKB-KW"/>
</dbReference>
<gene>
    <name evidence="10" type="primary">murG</name>
    <name evidence="13" type="ORF">GGQ98_001441</name>
</gene>
<name>A0A7W7B0K1_9SPHN</name>
<evidence type="ECO:0000256" key="2">
    <source>
        <dbReference type="ARBA" id="ARBA00022618"/>
    </source>
</evidence>
<keyword evidence="14" id="KW-1185">Reference proteome</keyword>
<comment type="subcellular location">
    <subcellularLocation>
        <location evidence="10">Cell membrane</location>
        <topology evidence="10">Peripheral membrane protein</topology>
        <orientation evidence="10">Cytoplasmic side</orientation>
    </subcellularLocation>
</comment>
<evidence type="ECO:0000256" key="5">
    <source>
        <dbReference type="ARBA" id="ARBA00022960"/>
    </source>
</evidence>
<protein>
    <recommendedName>
        <fullName evidence="10">UDP-N-acetylglucosamine--N-acetylmuramyl-(pentapeptide) pyrophosphoryl-undecaprenol N-acetylglucosamine transferase</fullName>
        <ecNumber evidence="10">2.4.1.227</ecNumber>
    </recommendedName>
    <alternativeName>
        <fullName evidence="10">Undecaprenyl-PP-MurNAc-pentapeptide-UDPGlcNAc GlcNAc transferase</fullName>
    </alternativeName>
</protein>
<proteinExistence type="inferred from homology"/>
<dbReference type="CDD" id="cd03785">
    <property type="entry name" value="GT28_MurG"/>
    <property type="match status" value="1"/>
</dbReference>
<accession>A0A7W7B0K1</accession>
<keyword evidence="6 10" id="KW-0573">Peptidoglycan synthesis</keyword>
<comment type="pathway">
    <text evidence="10">Cell wall biogenesis; peptidoglycan biosynthesis.</text>
</comment>
<evidence type="ECO:0000259" key="12">
    <source>
        <dbReference type="Pfam" id="PF04101"/>
    </source>
</evidence>
<comment type="caution">
    <text evidence="10">Lacks conserved residue(s) required for the propagation of feature annotation.</text>
</comment>
<keyword evidence="2 10" id="KW-0132">Cell division</keyword>
<dbReference type="Pfam" id="PF04101">
    <property type="entry name" value="Glyco_tran_28_C"/>
    <property type="match status" value="1"/>
</dbReference>
<keyword evidence="8 10" id="KW-0131">Cell cycle</keyword>
<dbReference type="GO" id="GO:0005886">
    <property type="term" value="C:plasma membrane"/>
    <property type="evidence" value="ECO:0007669"/>
    <property type="project" value="UniProtKB-SubCell"/>
</dbReference>
<dbReference type="RefSeq" id="WP_184067210.1">
    <property type="nucleotide sequence ID" value="NZ_JACHNZ010000013.1"/>
</dbReference>
<reference evidence="13 14" key="1">
    <citation type="submission" date="2020-08" db="EMBL/GenBank/DDBJ databases">
        <title>Genomic Encyclopedia of Type Strains, Phase IV (KMG-IV): sequencing the most valuable type-strain genomes for metagenomic binning, comparative biology and taxonomic classification.</title>
        <authorList>
            <person name="Goeker M."/>
        </authorList>
    </citation>
    <scope>NUCLEOTIDE SEQUENCE [LARGE SCALE GENOMIC DNA]</scope>
    <source>
        <strain evidence="13 14">DSM 17328</strain>
    </source>
</reference>
<evidence type="ECO:0000313" key="14">
    <source>
        <dbReference type="Proteomes" id="UP000566324"/>
    </source>
</evidence>
<evidence type="ECO:0000256" key="4">
    <source>
        <dbReference type="ARBA" id="ARBA00022679"/>
    </source>
</evidence>
<dbReference type="PANTHER" id="PTHR21015">
    <property type="entry name" value="UDP-N-ACETYLGLUCOSAMINE--N-ACETYLMURAMYL-(PENTAPEPTIDE) PYROPHOSPHORYL-UNDECAPRENOL N-ACETYLGLUCOSAMINE TRANSFERASE 1"/>
    <property type="match status" value="1"/>
</dbReference>
<evidence type="ECO:0000256" key="6">
    <source>
        <dbReference type="ARBA" id="ARBA00022984"/>
    </source>
</evidence>
<evidence type="ECO:0000313" key="13">
    <source>
        <dbReference type="EMBL" id="MBB4631825.1"/>
    </source>
</evidence>
<dbReference type="GO" id="GO:0008360">
    <property type="term" value="P:regulation of cell shape"/>
    <property type="evidence" value="ECO:0007669"/>
    <property type="project" value="UniProtKB-KW"/>
</dbReference>
<evidence type="ECO:0000256" key="3">
    <source>
        <dbReference type="ARBA" id="ARBA00022676"/>
    </source>
</evidence>
<keyword evidence="4 10" id="KW-0808">Transferase</keyword>
<keyword evidence="1 10" id="KW-1003">Cell membrane</keyword>
<dbReference type="NCBIfam" id="TIGR01133">
    <property type="entry name" value="murG"/>
    <property type="match status" value="1"/>
</dbReference>
<evidence type="ECO:0000256" key="10">
    <source>
        <dbReference type="HAMAP-Rule" id="MF_00033"/>
    </source>
</evidence>
<dbReference type="InterPro" id="IPR007235">
    <property type="entry name" value="Glyco_trans_28_C"/>
</dbReference>
<dbReference type="InterPro" id="IPR004276">
    <property type="entry name" value="GlycoTrans_28_N"/>
</dbReference>
<keyword evidence="3 10" id="KW-0328">Glycosyltransferase</keyword>
<comment type="similarity">
    <text evidence="10">Belongs to the glycosyltransferase 28 family. MurG subfamily.</text>
</comment>
<dbReference type="HAMAP" id="MF_00033">
    <property type="entry name" value="MurG"/>
    <property type="match status" value="1"/>
</dbReference>
<dbReference type="Proteomes" id="UP000566324">
    <property type="component" value="Unassembled WGS sequence"/>
</dbReference>
<dbReference type="PANTHER" id="PTHR21015:SF22">
    <property type="entry name" value="GLYCOSYLTRANSFERASE"/>
    <property type="match status" value="1"/>
</dbReference>
<organism evidence="13 14">
    <name type="scientific">Sphingosinicella soli</name>
    <dbReference type="NCBI Taxonomy" id="333708"/>
    <lineage>
        <taxon>Bacteria</taxon>
        <taxon>Pseudomonadati</taxon>
        <taxon>Pseudomonadota</taxon>
        <taxon>Alphaproteobacteria</taxon>
        <taxon>Sphingomonadales</taxon>
        <taxon>Sphingosinicellaceae</taxon>
        <taxon>Sphingosinicella</taxon>
    </lineage>
</organism>
<dbReference type="Pfam" id="PF03033">
    <property type="entry name" value="Glyco_transf_28"/>
    <property type="match status" value="1"/>
</dbReference>
<dbReference type="UniPathway" id="UPA00219"/>
<dbReference type="InterPro" id="IPR006009">
    <property type="entry name" value="GlcNAc_MurG"/>
</dbReference>
<feature type="binding site" evidence="10">
    <location>
        <position position="194"/>
    </location>
    <ligand>
        <name>UDP-N-acetyl-alpha-D-glucosamine</name>
        <dbReference type="ChEBI" id="CHEBI:57705"/>
    </ligand>
</feature>
<keyword evidence="9 10" id="KW-0961">Cell wall biogenesis/degradation</keyword>
<dbReference type="AlphaFoldDB" id="A0A7W7B0K1"/>
<dbReference type="GO" id="GO:0051301">
    <property type="term" value="P:cell division"/>
    <property type="evidence" value="ECO:0007669"/>
    <property type="project" value="UniProtKB-KW"/>
</dbReference>
<dbReference type="EMBL" id="JACHNZ010000013">
    <property type="protein sequence ID" value="MBB4631825.1"/>
    <property type="molecule type" value="Genomic_DNA"/>
</dbReference>
<comment type="caution">
    <text evidence="13">The sequence shown here is derived from an EMBL/GenBank/DDBJ whole genome shotgun (WGS) entry which is preliminary data.</text>
</comment>
<feature type="binding site" evidence="10">
    <location>
        <position position="295"/>
    </location>
    <ligand>
        <name>UDP-N-acetyl-alpha-D-glucosamine</name>
        <dbReference type="ChEBI" id="CHEBI:57705"/>
    </ligand>
</feature>
<feature type="domain" description="Glycosyltransferase family 28 N-terminal" evidence="11">
    <location>
        <begin position="7"/>
        <end position="141"/>
    </location>
</feature>
<keyword evidence="5 10" id="KW-0133">Cell shape</keyword>